<sequence>MSTEQAMEPGVGGPLVAEDLAVGFDGRTVLDGAGLAVRSGQLLAVTGPSGAGKTTLLWALAGLRAADSGTVTFGGEPVQERDGAVRLGIVVVPQGNALATVLTASENVVVPLLAAGVTSEQARVAAAAALESVGLGHSGHQLIEELSGGQQQRVAVARGLAQLGALSGPRVLLADEPTSELDAVNRARIVQLLRDAAIAGATVVMATHDPEAAAACDGELHLDAGVPHWVRPLPVLDDGAALA</sequence>
<organism evidence="4 5">
    <name type="scientific">Angustibacter luteus</name>
    <dbReference type="NCBI Taxonomy" id="658456"/>
    <lineage>
        <taxon>Bacteria</taxon>
        <taxon>Bacillati</taxon>
        <taxon>Actinomycetota</taxon>
        <taxon>Actinomycetes</taxon>
        <taxon>Kineosporiales</taxon>
        <taxon>Kineosporiaceae</taxon>
    </lineage>
</organism>
<keyword evidence="2 4" id="KW-0067">ATP-binding</keyword>
<dbReference type="InterPro" id="IPR003439">
    <property type="entry name" value="ABC_transporter-like_ATP-bd"/>
</dbReference>
<dbReference type="EMBL" id="JBHSRD010000006">
    <property type="protein sequence ID" value="MFC6008795.1"/>
    <property type="molecule type" value="Genomic_DNA"/>
</dbReference>
<evidence type="ECO:0000256" key="2">
    <source>
        <dbReference type="ARBA" id="ARBA00022840"/>
    </source>
</evidence>
<protein>
    <submittedName>
        <fullName evidence="4">ABC transporter ATP-binding protein</fullName>
    </submittedName>
</protein>
<keyword evidence="1" id="KW-0547">Nucleotide-binding</keyword>
<evidence type="ECO:0000259" key="3">
    <source>
        <dbReference type="PROSITE" id="PS50893"/>
    </source>
</evidence>
<dbReference type="SMART" id="SM00382">
    <property type="entry name" value="AAA"/>
    <property type="match status" value="1"/>
</dbReference>
<dbReference type="InterPro" id="IPR027417">
    <property type="entry name" value="P-loop_NTPase"/>
</dbReference>
<dbReference type="SUPFAM" id="SSF52540">
    <property type="entry name" value="P-loop containing nucleoside triphosphate hydrolases"/>
    <property type="match status" value="1"/>
</dbReference>
<evidence type="ECO:0000256" key="1">
    <source>
        <dbReference type="ARBA" id="ARBA00022741"/>
    </source>
</evidence>
<dbReference type="PROSITE" id="PS50893">
    <property type="entry name" value="ABC_TRANSPORTER_2"/>
    <property type="match status" value="1"/>
</dbReference>
<dbReference type="RefSeq" id="WP_345714738.1">
    <property type="nucleotide sequence ID" value="NZ_BAABFP010000002.1"/>
</dbReference>
<evidence type="ECO:0000313" key="5">
    <source>
        <dbReference type="Proteomes" id="UP001596189"/>
    </source>
</evidence>
<dbReference type="InterPro" id="IPR003593">
    <property type="entry name" value="AAA+_ATPase"/>
</dbReference>
<dbReference type="Pfam" id="PF00005">
    <property type="entry name" value="ABC_tran"/>
    <property type="match status" value="1"/>
</dbReference>
<dbReference type="Gene3D" id="3.40.50.300">
    <property type="entry name" value="P-loop containing nucleotide triphosphate hydrolases"/>
    <property type="match status" value="1"/>
</dbReference>
<dbReference type="PANTHER" id="PTHR24220">
    <property type="entry name" value="IMPORT ATP-BINDING PROTEIN"/>
    <property type="match status" value="1"/>
</dbReference>
<dbReference type="GO" id="GO:0005524">
    <property type="term" value="F:ATP binding"/>
    <property type="evidence" value="ECO:0007669"/>
    <property type="project" value="UniProtKB-KW"/>
</dbReference>
<keyword evidence="5" id="KW-1185">Reference proteome</keyword>
<dbReference type="InterPro" id="IPR017871">
    <property type="entry name" value="ABC_transporter-like_CS"/>
</dbReference>
<reference evidence="5" key="1">
    <citation type="journal article" date="2019" name="Int. J. Syst. Evol. Microbiol.">
        <title>The Global Catalogue of Microorganisms (GCM) 10K type strain sequencing project: providing services to taxonomists for standard genome sequencing and annotation.</title>
        <authorList>
            <consortium name="The Broad Institute Genomics Platform"/>
            <consortium name="The Broad Institute Genome Sequencing Center for Infectious Disease"/>
            <person name="Wu L."/>
            <person name="Ma J."/>
        </authorList>
    </citation>
    <scope>NUCLEOTIDE SEQUENCE [LARGE SCALE GENOMIC DNA]</scope>
    <source>
        <strain evidence="5">KACC 14249</strain>
    </source>
</reference>
<dbReference type="PROSITE" id="PS00211">
    <property type="entry name" value="ABC_TRANSPORTER_1"/>
    <property type="match status" value="1"/>
</dbReference>
<proteinExistence type="predicted"/>
<dbReference type="InterPro" id="IPR015854">
    <property type="entry name" value="ABC_transpr_LolD-like"/>
</dbReference>
<comment type="caution">
    <text evidence="4">The sequence shown here is derived from an EMBL/GenBank/DDBJ whole genome shotgun (WGS) entry which is preliminary data.</text>
</comment>
<gene>
    <name evidence="4" type="ORF">ACFQDO_16805</name>
</gene>
<feature type="domain" description="ABC transporter" evidence="3">
    <location>
        <begin position="15"/>
        <end position="243"/>
    </location>
</feature>
<dbReference type="Proteomes" id="UP001596189">
    <property type="component" value="Unassembled WGS sequence"/>
</dbReference>
<name>A0ABW1JI26_9ACTN</name>
<accession>A0ABW1JI26</accession>
<evidence type="ECO:0000313" key="4">
    <source>
        <dbReference type="EMBL" id="MFC6008795.1"/>
    </source>
</evidence>